<reference evidence="3" key="1">
    <citation type="journal article" date="2008" name="Nat. Genet.">
        <title>The Pristionchus pacificus genome provides a unique perspective on nematode lifestyle and parasitism.</title>
        <authorList>
            <person name="Dieterich C."/>
            <person name="Clifton S.W."/>
            <person name="Schuster L.N."/>
            <person name="Chinwalla A."/>
            <person name="Delehaunty K."/>
            <person name="Dinkelacker I."/>
            <person name="Fulton L."/>
            <person name="Fulton R."/>
            <person name="Godfrey J."/>
            <person name="Minx P."/>
            <person name="Mitreva M."/>
            <person name="Roeseler W."/>
            <person name="Tian H."/>
            <person name="Witte H."/>
            <person name="Yang S.P."/>
            <person name="Wilson R.K."/>
            <person name="Sommer R.J."/>
        </authorList>
    </citation>
    <scope>NUCLEOTIDE SEQUENCE [LARGE SCALE GENOMIC DNA]</scope>
    <source>
        <strain evidence="3">PS312</strain>
    </source>
</reference>
<dbReference type="AlphaFoldDB" id="A0A2A6BD69"/>
<evidence type="ECO:0000313" key="3">
    <source>
        <dbReference type="Proteomes" id="UP000005239"/>
    </source>
</evidence>
<feature type="compositionally biased region" description="Low complexity" evidence="1">
    <location>
        <begin position="389"/>
        <end position="415"/>
    </location>
</feature>
<dbReference type="Proteomes" id="UP000005239">
    <property type="component" value="Unassembled WGS sequence"/>
</dbReference>
<feature type="compositionally biased region" description="Basic residues" evidence="1">
    <location>
        <begin position="378"/>
        <end position="388"/>
    </location>
</feature>
<evidence type="ECO:0000256" key="1">
    <source>
        <dbReference type="SAM" id="MobiDB-lite"/>
    </source>
</evidence>
<accession>A0A2A6BD69</accession>
<feature type="region of interest" description="Disordered" evidence="1">
    <location>
        <begin position="110"/>
        <end position="196"/>
    </location>
</feature>
<gene>
    <name evidence="2" type="primary">WBGene00105413</name>
</gene>
<reference evidence="2" key="2">
    <citation type="submission" date="2022-06" db="UniProtKB">
        <authorList>
            <consortium name="EnsemblMetazoa"/>
        </authorList>
    </citation>
    <scope>IDENTIFICATION</scope>
    <source>
        <strain evidence="2">PS312</strain>
    </source>
</reference>
<feature type="compositionally biased region" description="Acidic residues" evidence="1">
    <location>
        <begin position="455"/>
        <end position="487"/>
    </location>
</feature>
<dbReference type="EnsemblMetazoa" id="PPA15859.1">
    <property type="protein sequence ID" value="PPA15859.1"/>
    <property type="gene ID" value="WBGene00105413"/>
</dbReference>
<name>A0A2A6BD69_PRIPA</name>
<feature type="compositionally biased region" description="Polar residues" evidence="1">
    <location>
        <begin position="493"/>
        <end position="508"/>
    </location>
</feature>
<protein>
    <submittedName>
        <fullName evidence="2">Uncharacterized protein</fullName>
    </submittedName>
</protein>
<evidence type="ECO:0000313" key="2">
    <source>
        <dbReference type="EnsemblMetazoa" id="PPA15859.1"/>
    </source>
</evidence>
<accession>A0A8R1YEZ5</accession>
<keyword evidence="3" id="KW-1185">Reference proteome</keyword>
<feature type="compositionally biased region" description="Basic and acidic residues" evidence="1">
    <location>
        <begin position="228"/>
        <end position="262"/>
    </location>
</feature>
<feature type="region of interest" description="Disordered" evidence="1">
    <location>
        <begin position="374"/>
        <end position="510"/>
    </location>
</feature>
<feature type="region of interest" description="Disordered" evidence="1">
    <location>
        <begin position="516"/>
        <end position="535"/>
    </location>
</feature>
<proteinExistence type="predicted"/>
<sequence length="535" mass="60151">MCDTTVYSVVEFVGKDGRQYGHYTDDEIRKNTGQSFLLGDYDGHVFWMEEQQYYTMRICFIGNLEDALDRRAQLEAREMTPKESVKRKEVKQSKATRKRRAVLAKIAQLPAPEEEPFEDVSDVTEDDENMDLEDNGMERGDDGEDRENEETEEAVIELEDEEKRPENIENEIAQTPLVDAQTVRRQSIGAKPNNRKRIVRNFVDEATLKRARKSDLPGSRRNGQDNASVKKETKKKEEEGQRLAKEKAEEEKRPRAAQLEEQRLAVERAEEEKRQRNAPNGTIDALLAVHGQELSQFERMKKEREDATHAVERKRIHLAAVKAAFISLETTIMDELERAEKTLERGNRRWEAVVAIEEASNEAIKKKVAEYEREREKKARKAMAKAAKKQAAAAVAPPQSLLTSPHPPSSSSILPAAVHQVDAPNEEGEREEKKGRSIVPKDQVGKGNGAKETTGDEEEDQEKDSRENDDEESAGGDESEEGQEDTVEVNGIGTPSTPSGPFVTSPSDELSDIPFFVHHSAYNPPSPSTSSTGPC</sequence>
<organism evidence="2 3">
    <name type="scientific">Pristionchus pacificus</name>
    <name type="common">Parasitic nematode worm</name>
    <dbReference type="NCBI Taxonomy" id="54126"/>
    <lineage>
        <taxon>Eukaryota</taxon>
        <taxon>Metazoa</taxon>
        <taxon>Ecdysozoa</taxon>
        <taxon>Nematoda</taxon>
        <taxon>Chromadorea</taxon>
        <taxon>Rhabditida</taxon>
        <taxon>Rhabditina</taxon>
        <taxon>Diplogasteromorpha</taxon>
        <taxon>Diplogasteroidea</taxon>
        <taxon>Neodiplogasteridae</taxon>
        <taxon>Pristionchus</taxon>
    </lineage>
</organism>
<feature type="region of interest" description="Disordered" evidence="1">
    <location>
        <begin position="209"/>
        <end position="262"/>
    </location>
</feature>
<feature type="compositionally biased region" description="Acidic residues" evidence="1">
    <location>
        <begin position="112"/>
        <end position="160"/>
    </location>
</feature>